<keyword evidence="1" id="KW-0732">Signal</keyword>
<organism evidence="2 3">
    <name type="scientific">Anaerococcus nagyae</name>
    <dbReference type="NCBI Taxonomy" id="1755241"/>
    <lineage>
        <taxon>Bacteria</taxon>
        <taxon>Bacillati</taxon>
        <taxon>Bacillota</taxon>
        <taxon>Tissierellia</taxon>
        <taxon>Tissierellales</taxon>
        <taxon>Peptoniphilaceae</taxon>
        <taxon>Anaerococcus</taxon>
    </lineage>
</organism>
<evidence type="ECO:0008006" key="4">
    <source>
        <dbReference type="Google" id="ProtNLM"/>
    </source>
</evidence>
<dbReference type="OrthoDB" id="2677224at2"/>
<dbReference type="EMBL" id="QVEU01000003">
    <property type="protein sequence ID" value="RGB76515.1"/>
    <property type="molecule type" value="Genomic_DNA"/>
</dbReference>
<comment type="caution">
    <text evidence="2">The sequence shown here is derived from an EMBL/GenBank/DDBJ whole genome shotgun (WGS) entry which is preliminary data.</text>
</comment>
<accession>A0A3E2TIK8</accession>
<feature type="chain" id="PRO_5017623700" description="Lipoprotein" evidence="1">
    <location>
        <begin position="22"/>
        <end position="492"/>
    </location>
</feature>
<keyword evidence="3" id="KW-1185">Reference proteome</keyword>
<dbReference type="Proteomes" id="UP000261011">
    <property type="component" value="Unassembled WGS sequence"/>
</dbReference>
<evidence type="ECO:0000313" key="3">
    <source>
        <dbReference type="Proteomes" id="UP000261011"/>
    </source>
</evidence>
<evidence type="ECO:0000313" key="2">
    <source>
        <dbReference type="EMBL" id="RGB76515.1"/>
    </source>
</evidence>
<dbReference type="PROSITE" id="PS51257">
    <property type="entry name" value="PROKAR_LIPOPROTEIN"/>
    <property type="match status" value="1"/>
</dbReference>
<evidence type="ECO:0000256" key="1">
    <source>
        <dbReference type="SAM" id="SignalP"/>
    </source>
</evidence>
<reference evidence="2 3" key="1">
    <citation type="submission" date="2018-08" db="EMBL/GenBank/DDBJ databases">
        <title>A genome reference for cultivated species of the human gut microbiota.</title>
        <authorList>
            <person name="Zou Y."/>
            <person name="Xue W."/>
            <person name="Luo G."/>
        </authorList>
    </citation>
    <scope>NUCLEOTIDE SEQUENCE [LARGE SCALE GENOMIC DNA]</scope>
    <source>
        <strain evidence="2 3">OF01-3</strain>
    </source>
</reference>
<proteinExistence type="predicted"/>
<dbReference type="RefSeq" id="WP_117521569.1">
    <property type="nucleotide sequence ID" value="NZ_AP031484.1"/>
</dbReference>
<sequence length="492" mass="56536">MIKRLKICLLFIFVLIMSACSKTNPEELNELILTPETDKPVLAGTWQVSDIEEITASNNDYPKIGDKLYISKNLVAFNDEYAFPPTFTSKYVNLEDYLINRGYDFENIDKNENVVVVDTSQGQYFARDFVQRSPDEIFFIANDKIIYLSRLSDSVDAEIVDKYAKLAAKERSQSENQKDLMDDTSVLIGVRERTDLADNQQEYNYYTYLLSIKDDGNISYEKAPDIFLRGQDEYWKVRSFKNRFSGLYDNIEAFPVRIEDSMNKQENSERYSFLDFDMNIKINYVDLDYISFSYLSSLSDNTISKYGVVSTKDLEDNNLINIDEFTGENDAYEQLRNMVVNEATSKSADFNPDDLIIESNNFGIVRDNGSWVIQTSIYTKDSQKKASSQVPIRNYLEERVNINSDINKDQVKNINSQAKDYFIIGNDAYILIQTADEILVHKIIDNEIEKDPIFSISTPNPTGVVSFDQQIGSNAELLENSFKNLNTIVESD</sequence>
<feature type="signal peptide" evidence="1">
    <location>
        <begin position="1"/>
        <end position="21"/>
    </location>
</feature>
<gene>
    <name evidence="2" type="ORF">DXA39_04930</name>
</gene>
<dbReference type="AlphaFoldDB" id="A0A3E2TIK8"/>
<name>A0A3E2TIK8_9FIRM</name>
<protein>
    <recommendedName>
        <fullName evidence="4">Lipoprotein</fullName>
    </recommendedName>
</protein>